<dbReference type="EMBL" id="OZ020097">
    <property type="protein sequence ID" value="CAK9268327.1"/>
    <property type="molecule type" value="Genomic_DNA"/>
</dbReference>
<protein>
    <recommendedName>
        <fullName evidence="3">CheW-like domain-containing protein</fullName>
    </recommendedName>
</protein>
<proteinExistence type="predicted"/>
<evidence type="ECO:0008006" key="3">
    <source>
        <dbReference type="Google" id="ProtNLM"/>
    </source>
</evidence>
<accession>A0ABP0WN68</accession>
<sequence length="73" mass="7797">MCHPGIFVGVVLAVEVVDVDVLEAAGAKRLADDPKWQFVKPISIATYIDGDALLVPLVAFELMVASELSACIR</sequence>
<reference evidence="1 2" key="1">
    <citation type="submission" date="2024-02" db="EMBL/GenBank/DDBJ databases">
        <authorList>
            <consortium name="ELIXIR-Norway"/>
            <consortium name="Elixir Norway"/>
        </authorList>
    </citation>
    <scope>NUCLEOTIDE SEQUENCE [LARGE SCALE GENOMIC DNA]</scope>
</reference>
<dbReference type="Proteomes" id="UP001497444">
    <property type="component" value="Chromosome 2"/>
</dbReference>
<name>A0ABP0WN68_9BRYO</name>
<organism evidence="1 2">
    <name type="scientific">Sphagnum jensenii</name>
    <dbReference type="NCBI Taxonomy" id="128206"/>
    <lineage>
        <taxon>Eukaryota</taxon>
        <taxon>Viridiplantae</taxon>
        <taxon>Streptophyta</taxon>
        <taxon>Embryophyta</taxon>
        <taxon>Bryophyta</taxon>
        <taxon>Sphagnophytina</taxon>
        <taxon>Sphagnopsida</taxon>
        <taxon>Sphagnales</taxon>
        <taxon>Sphagnaceae</taxon>
        <taxon>Sphagnum</taxon>
    </lineage>
</organism>
<keyword evidence="2" id="KW-1185">Reference proteome</keyword>
<evidence type="ECO:0000313" key="1">
    <source>
        <dbReference type="EMBL" id="CAK9268327.1"/>
    </source>
</evidence>
<evidence type="ECO:0000313" key="2">
    <source>
        <dbReference type="Proteomes" id="UP001497444"/>
    </source>
</evidence>
<gene>
    <name evidence="1" type="ORF">CSSPJE1EN1_LOCUS13805</name>
</gene>